<comment type="caution">
    <text evidence="2">The sequence shown here is derived from an EMBL/GenBank/DDBJ whole genome shotgun (WGS) entry which is preliminary data.</text>
</comment>
<evidence type="ECO:0000313" key="2">
    <source>
        <dbReference type="EMBL" id="KAK9978973.1"/>
    </source>
</evidence>
<dbReference type="InterPro" id="IPR016187">
    <property type="entry name" value="CTDL_fold"/>
</dbReference>
<keyword evidence="3" id="KW-1185">Reference proteome</keyword>
<protein>
    <recommendedName>
        <fullName evidence="1">C-type lectin domain-containing protein</fullName>
    </recommendedName>
</protein>
<feature type="domain" description="C-type lectin" evidence="1">
    <location>
        <begin position="26"/>
        <end position="111"/>
    </location>
</feature>
<dbReference type="Gene3D" id="3.10.100.10">
    <property type="entry name" value="Mannose-Binding Protein A, subunit A"/>
    <property type="match status" value="1"/>
</dbReference>
<sequence>MRVCSSQPSSARRLAVSMCLCRITVCELHRQNYIDLATVSNNADVTELLRVTSGSSDWGFWIGLMKSPSSEWRWSLGDPAFYTKRDSLYRNWAPNQTISSLNCAYMNQDGL</sequence>
<dbReference type="Proteomes" id="UP001479290">
    <property type="component" value="Unassembled WGS sequence"/>
</dbReference>
<evidence type="ECO:0000259" key="1">
    <source>
        <dbReference type="PROSITE" id="PS50041"/>
    </source>
</evidence>
<dbReference type="EMBL" id="JAWDJR010000003">
    <property type="protein sequence ID" value="KAK9978973.1"/>
    <property type="molecule type" value="Genomic_DNA"/>
</dbReference>
<organism evidence="2 3">
    <name type="scientific">Culter alburnus</name>
    <name type="common">Topmouth culter</name>
    <dbReference type="NCBI Taxonomy" id="194366"/>
    <lineage>
        <taxon>Eukaryota</taxon>
        <taxon>Metazoa</taxon>
        <taxon>Chordata</taxon>
        <taxon>Craniata</taxon>
        <taxon>Vertebrata</taxon>
        <taxon>Euteleostomi</taxon>
        <taxon>Actinopterygii</taxon>
        <taxon>Neopterygii</taxon>
        <taxon>Teleostei</taxon>
        <taxon>Ostariophysi</taxon>
        <taxon>Cypriniformes</taxon>
        <taxon>Xenocyprididae</taxon>
        <taxon>Xenocypridinae</taxon>
        <taxon>Culter</taxon>
    </lineage>
</organism>
<dbReference type="PANTHER" id="PTHR45784">
    <property type="entry name" value="C-TYPE LECTIN DOMAIN FAMILY 20 MEMBER A-RELATED"/>
    <property type="match status" value="1"/>
</dbReference>
<dbReference type="PROSITE" id="PS50041">
    <property type="entry name" value="C_TYPE_LECTIN_2"/>
    <property type="match status" value="1"/>
</dbReference>
<dbReference type="Pfam" id="PF00059">
    <property type="entry name" value="Lectin_C"/>
    <property type="match status" value="1"/>
</dbReference>
<dbReference type="AlphaFoldDB" id="A0AAW2B0U1"/>
<dbReference type="InterPro" id="IPR016186">
    <property type="entry name" value="C-type_lectin-like/link_sf"/>
</dbReference>
<accession>A0AAW2B0U1</accession>
<dbReference type="PANTHER" id="PTHR45784:SF3">
    <property type="entry name" value="C-TYPE LECTIN DOMAIN FAMILY 4 MEMBER K-LIKE-RELATED"/>
    <property type="match status" value="1"/>
</dbReference>
<dbReference type="InterPro" id="IPR001304">
    <property type="entry name" value="C-type_lectin-like"/>
</dbReference>
<dbReference type="SUPFAM" id="SSF56436">
    <property type="entry name" value="C-type lectin-like"/>
    <property type="match status" value="1"/>
</dbReference>
<evidence type="ECO:0000313" key="3">
    <source>
        <dbReference type="Proteomes" id="UP001479290"/>
    </source>
</evidence>
<reference evidence="2 3" key="1">
    <citation type="submission" date="2024-05" db="EMBL/GenBank/DDBJ databases">
        <title>A high-quality chromosomal-level genome assembly of Topmouth culter (Culter alburnus).</title>
        <authorList>
            <person name="Zhao H."/>
        </authorList>
    </citation>
    <scope>NUCLEOTIDE SEQUENCE [LARGE SCALE GENOMIC DNA]</scope>
    <source>
        <strain evidence="2">CATC2023</strain>
        <tissue evidence="2">Muscle</tissue>
    </source>
</reference>
<proteinExistence type="predicted"/>
<name>A0AAW2B0U1_CULAL</name>
<gene>
    <name evidence="2" type="ORF">ABG768_020709</name>
</gene>